<gene>
    <name evidence="3" type="ORF">SCUCBS95973_005073</name>
</gene>
<name>A0ABP0BU25_9PEZI</name>
<organism evidence="3 4">
    <name type="scientific">Sporothrix curviconia</name>
    <dbReference type="NCBI Taxonomy" id="1260050"/>
    <lineage>
        <taxon>Eukaryota</taxon>
        <taxon>Fungi</taxon>
        <taxon>Dikarya</taxon>
        <taxon>Ascomycota</taxon>
        <taxon>Pezizomycotina</taxon>
        <taxon>Sordariomycetes</taxon>
        <taxon>Sordariomycetidae</taxon>
        <taxon>Ophiostomatales</taxon>
        <taxon>Ophiostomataceae</taxon>
        <taxon>Sporothrix</taxon>
    </lineage>
</organism>
<accession>A0ABP0BU25</accession>
<dbReference type="CDD" id="cd07103">
    <property type="entry name" value="ALDH_F5_SSADH_GabD"/>
    <property type="match status" value="1"/>
</dbReference>
<reference evidence="3 4" key="1">
    <citation type="submission" date="2024-01" db="EMBL/GenBank/DDBJ databases">
        <authorList>
            <person name="Allen C."/>
            <person name="Tagirdzhanova G."/>
        </authorList>
    </citation>
    <scope>NUCLEOTIDE SEQUENCE [LARGE SCALE GENOMIC DNA]</scope>
</reference>
<protein>
    <recommendedName>
        <fullName evidence="2">Aldehyde dehydrogenase domain-containing protein</fullName>
    </recommendedName>
</protein>
<keyword evidence="1" id="KW-0560">Oxidoreductase</keyword>
<dbReference type="Pfam" id="PF00171">
    <property type="entry name" value="Aldedh"/>
    <property type="match status" value="1"/>
</dbReference>
<dbReference type="InterPro" id="IPR016162">
    <property type="entry name" value="Ald_DH_N"/>
</dbReference>
<dbReference type="InterPro" id="IPR016161">
    <property type="entry name" value="Ald_DH/histidinol_DH"/>
</dbReference>
<evidence type="ECO:0000256" key="1">
    <source>
        <dbReference type="ARBA" id="ARBA00023002"/>
    </source>
</evidence>
<dbReference type="Proteomes" id="UP001642405">
    <property type="component" value="Unassembled WGS sequence"/>
</dbReference>
<evidence type="ECO:0000313" key="3">
    <source>
        <dbReference type="EMBL" id="CAK7223129.1"/>
    </source>
</evidence>
<evidence type="ECO:0000313" key="4">
    <source>
        <dbReference type="Proteomes" id="UP001642405"/>
    </source>
</evidence>
<dbReference type="Gene3D" id="3.40.309.10">
    <property type="entry name" value="Aldehyde Dehydrogenase, Chain A, domain 2"/>
    <property type="match status" value="1"/>
</dbReference>
<dbReference type="PANTHER" id="PTHR43353">
    <property type="entry name" value="SUCCINATE-SEMIALDEHYDE DEHYDROGENASE, MITOCHONDRIAL"/>
    <property type="match status" value="1"/>
</dbReference>
<dbReference type="InterPro" id="IPR016163">
    <property type="entry name" value="Ald_DH_C"/>
</dbReference>
<dbReference type="SUPFAM" id="SSF53720">
    <property type="entry name" value="ALDH-like"/>
    <property type="match status" value="1"/>
</dbReference>
<dbReference type="EMBL" id="CAWUHB010000026">
    <property type="protein sequence ID" value="CAK7223129.1"/>
    <property type="molecule type" value="Genomic_DNA"/>
</dbReference>
<dbReference type="PANTHER" id="PTHR43353:SF7">
    <property type="entry name" value="SUCCINATE SEMIALDEHYDE DEHYDROGENASE (EUROFUNG)"/>
    <property type="match status" value="1"/>
</dbReference>
<dbReference type="InterPro" id="IPR050740">
    <property type="entry name" value="Aldehyde_DH_Superfamily"/>
</dbReference>
<comment type="caution">
    <text evidence="3">The sequence shown here is derived from an EMBL/GenBank/DDBJ whole genome shotgun (WGS) entry which is preliminary data.</text>
</comment>
<feature type="domain" description="Aldehyde dehydrogenase" evidence="2">
    <location>
        <begin position="22"/>
        <end position="486"/>
    </location>
</feature>
<keyword evidence="4" id="KW-1185">Reference proteome</keyword>
<dbReference type="Gene3D" id="3.40.605.10">
    <property type="entry name" value="Aldehyde Dehydrogenase, Chain A, domain 1"/>
    <property type="match status" value="1"/>
</dbReference>
<evidence type="ECO:0000259" key="2">
    <source>
        <dbReference type="Pfam" id="PF00171"/>
    </source>
</evidence>
<proteinExistence type="predicted"/>
<sequence length="494" mass="51550">MAPFTLNRPDLLKTQCHVDGQWVDAASGARFPVTDPGTGQDWATAADAGVEDVDGAVTSAARAFDSYRHVGGRRRAQILAAWSGLMDTHRDDLATLLIYETGKPRSDAMFEIDYAVAAARWFSGEAERVQGAAFDALIPGKKIVTVKQPIGVVAALVPWNLPVAMVVRKAAAGLAVGCTLVVKPSPETPLSVLALAQLAHEAGLPTGALNVLTTSLANTPAVSEALCRHPAVKKVTFTGSTRVGKLVARICADGLKKVTLELGGNCPVLVFDDADLEQAADALSALKWRNAGQTCICANRVYVQSAVYDRFAEMMVARAARLLPGHGSAPASTLGPVTTPQSVDRVLAQVADATAKGARVLHGGQRVAGTTGFFVQPTIVGGATAAMAVAGEESFAPLLTLFRFDTEAEAVTAANGTPMGLASYVFTKNVDRTWRLMDALDAGMIGVNTSAVSGVESPFGGMKESGYGKEAGKDVAVDEYLVTKAVSVAVESRL</sequence>
<dbReference type="InterPro" id="IPR015590">
    <property type="entry name" value="Aldehyde_DH_dom"/>
</dbReference>